<feature type="non-terminal residue" evidence="2">
    <location>
        <position position="66"/>
    </location>
</feature>
<proteinExistence type="predicted"/>
<feature type="region of interest" description="Disordered" evidence="1">
    <location>
        <begin position="43"/>
        <end position="66"/>
    </location>
</feature>
<evidence type="ECO:0000256" key="1">
    <source>
        <dbReference type="SAM" id="MobiDB-lite"/>
    </source>
</evidence>
<protein>
    <submittedName>
        <fullName evidence="2">Uncharacterized protein</fullName>
    </submittedName>
</protein>
<comment type="caution">
    <text evidence="2">The sequence shown here is derived from an EMBL/GenBank/DDBJ whole genome shotgun (WGS) entry which is preliminary data.</text>
</comment>
<organism evidence="2 3">
    <name type="scientific">Nonomuraea mesophila</name>
    <dbReference type="NCBI Taxonomy" id="2530382"/>
    <lineage>
        <taxon>Bacteria</taxon>
        <taxon>Bacillati</taxon>
        <taxon>Actinomycetota</taxon>
        <taxon>Actinomycetes</taxon>
        <taxon>Streptosporangiales</taxon>
        <taxon>Streptosporangiaceae</taxon>
        <taxon>Nonomuraea</taxon>
    </lineage>
</organism>
<evidence type="ECO:0000313" key="2">
    <source>
        <dbReference type="EMBL" id="TDE19576.1"/>
    </source>
</evidence>
<sequence>MPSPAVPSPGDRSQASTVPLRVAHTIVVAETDKETAWPYFEGSAMGSLTGVPNGSAETAGDDTGED</sequence>
<gene>
    <name evidence="2" type="ORF">E1295_47685</name>
</gene>
<name>A0A4R5E3P6_9ACTN</name>
<dbReference type="EMBL" id="SMLD01000337">
    <property type="protein sequence ID" value="TDE19576.1"/>
    <property type="molecule type" value="Genomic_DNA"/>
</dbReference>
<evidence type="ECO:0000313" key="3">
    <source>
        <dbReference type="Proteomes" id="UP000295136"/>
    </source>
</evidence>
<accession>A0A4R5E3P6</accession>
<keyword evidence="3" id="KW-1185">Reference proteome</keyword>
<dbReference type="Proteomes" id="UP000295136">
    <property type="component" value="Unassembled WGS sequence"/>
</dbReference>
<dbReference type="AlphaFoldDB" id="A0A4R5E3P6"/>
<reference evidence="2 3" key="1">
    <citation type="submission" date="2019-03" db="EMBL/GenBank/DDBJ databases">
        <title>Draft genome sequences of novel Actinobacteria.</title>
        <authorList>
            <person name="Sahin N."/>
            <person name="Ay H."/>
            <person name="Saygin H."/>
        </authorList>
    </citation>
    <scope>NUCLEOTIDE SEQUENCE [LARGE SCALE GENOMIC DNA]</scope>
    <source>
        <strain evidence="2 3">6K102</strain>
    </source>
</reference>